<dbReference type="PROSITE" id="PS00108">
    <property type="entry name" value="PROTEIN_KINASE_ST"/>
    <property type="match status" value="1"/>
</dbReference>
<dbReference type="EMBL" id="JBHFFA010000001">
    <property type="protein sequence ID" value="KAL2650854.1"/>
    <property type="molecule type" value="Genomic_DNA"/>
</dbReference>
<dbReference type="PANTHER" id="PTHR48056:SF26">
    <property type="entry name" value="MDIS1-INTERACTING RECEPTOR LIKE KINASE 1"/>
    <property type="match status" value="1"/>
</dbReference>
<dbReference type="FunFam" id="3.30.200.20:FF:000292">
    <property type="entry name" value="Leucine-rich repeat receptor-like serine/threonine-protein kinase BAM1"/>
    <property type="match status" value="1"/>
</dbReference>
<evidence type="ECO:0000256" key="3">
    <source>
        <dbReference type="ARBA" id="ARBA00012513"/>
    </source>
</evidence>
<dbReference type="FunFam" id="3.80.10.10:FF:000041">
    <property type="entry name" value="LRR receptor-like serine/threonine-protein kinase ERECTA"/>
    <property type="match status" value="1"/>
</dbReference>
<protein>
    <recommendedName>
        <fullName evidence="3">non-specific serine/threonine protein kinase</fullName>
        <ecNumber evidence="3">2.7.11.1</ecNumber>
    </recommendedName>
</protein>
<evidence type="ECO:0000256" key="17">
    <source>
        <dbReference type="SAM" id="Phobius"/>
    </source>
</evidence>
<dbReference type="FunFam" id="3.80.10.10:FF:000275">
    <property type="entry name" value="Leucine-rich repeat receptor-like protein kinase"/>
    <property type="match status" value="1"/>
</dbReference>
<dbReference type="InterPro" id="IPR050647">
    <property type="entry name" value="Plant_LRR-RLKs"/>
</dbReference>
<evidence type="ECO:0000256" key="8">
    <source>
        <dbReference type="ARBA" id="ARBA00022729"/>
    </source>
</evidence>
<dbReference type="FunFam" id="1.10.510.10:FF:000400">
    <property type="entry name" value="MDIS1-interacting receptor like kinase 1"/>
    <property type="match status" value="1"/>
</dbReference>
<dbReference type="Gene3D" id="3.80.10.10">
    <property type="entry name" value="Ribonuclease Inhibitor"/>
    <property type="match status" value="3"/>
</dbReference>
<dbReference type="Pfam" id="PF00560">
    <property type="entry name" value="LRR_1"/>
    <property type="match status" value="11"/>
</dbReference>
<comment type="caution">
    <text evidence="20">The sequence shown here is derived from an EMBL/GenBank/DDBJ whole genome shotgun (WGS) entry which is preliminary data.</text>
</comment>
<evidence type="ECO:0000256" key="16">
    <source>
        <dbReference type="SAM" id="MobiDB-lite"/>
    </source>
</evidence>
<dbReference type="GO" id="GO:0004674">
    <property type="term" value="F:protein serine/threonine kinase activity"/>
    <property type="evidence" value="ECO:0007669"/>
    <property type="project" value="UniProtKB-KW"/>
</dbReference>
<evidence type="ECO:0000256" key="4">
    <source>
        <dbReference type="ARBA" id="ARBA00022527"/>
    </source>
</evidence>
<dbReference type="SUPFAM" id="SSF52058">
    <property type="entry name" value="L domain-like"/>
    <property type="match status" value="1"/>
</dbReference>
<keyword evidence="21" id="KW-1185">Reference proteome</keyword>
<keyword evidence="7 17" id="KW-0812">Transmembrane</keyword>
<dbReference type="SMART" id="SM00369">
    <property type="entry name" value="LRR_TYP"/>
    <property type="match status" value="8"/>
</dbReference>
<dbReference type="Gene3D" id="1.10.510.10">
    <property type="entry name" value="Transferase(Phosphotransferase) domain 1"/>
    <property type="match status" value="1"/>
</dbReference>
<dbReference type="Pfam" id="PF08263">
    <property type="entry name" value="LRRNT_2"/>
    <property type="match status" value="1"/>
</dbReference>
<feature type="compositionally biased region" description="Basic and acidic residues" evidence="16">
    <location>
        <begin position="1012"/>
        <end position="1023"/>
    </location>
</feature>
<dbReference type="InterPro" id="IPR008271">
    <property type="entry name" value="Ser/Thr_kinase_AS"/>
</dbReference>
<dbReference type="PANTHER" id="PTHR48056">
    <property type="entry name" value="LRR RECEPTOR-LIKE SERINE/THREONINE-PROTEIN KINASE-RELATED"/>
    <property type="match status" value="1"/>
</dbReference>
<evidence type="ECO:0000256" key="5">
    <source>
        <dbReference type="ARBA" id="ARBA00022614"/>
    </source>
</evidence>
<dbReference type="EC" id="2.7.11.1" evidence="3"/>
<evidence type="ECO:0000259" key="19">
    <source>
        <dbReference type="PROSITE" id="PS50011"/>
    </source>
</evidence>
<feature type="chain" id="PRO_5044846396" description="non-specific serine/threonine protein kinase" evidence="18">
    <location>
        <begin position="34"/>
        <end position="1023"/>
    </location>
</feature>
<keyword evidence="6" id="KW-0808">Transferase</keyword>
<dbReference type="GO" id="GO:0005524">
    <property type="term" value="F:ATP binding"/>
    <property type="evidence" value="ECO:0007669"/>
    <property type="project" value="UniProtKB-KW"/>
</dbReference>
<dbReference type="FunFam" id="3.80.10.10:FF:000233">
    <property type="entry name" value="Leucine-rich repeat receptor-like protein kinase TDR"/>
    <property type="match status" value="1"/>
</dbReference>
<keyword evidence="8 18" id="KW-0732">Signal</keyword>
<organism evidence="20 21">
    <name type="scientific">Riccia fluitans</name>
    <dbReference type="NCBI Taxonomy" id="41844"/>
    <lineage>
        <taxon>Eukaryota</taxon>
        <taxon>Viridiplantae</taxon>
        <taxon>Streptophyta</taxon>
        <taxon>Embryophyta</taxon>
        <taxon>Marchantiophyta</taxon>
        <taxon>Marchantiopsida</taxon>
        <taxon>Marchantiidae</taxon>
        <taxon>Marchantiales</taxon>
        <taxon>Ricciaceae</taxon>
        <taxon>Riccia</taxon>
    </lineage>
</organism>
<dbReference type="InterPro" id="IPR013210">
    <property type="entry name" value="LRR_N_plant-typ"/>
</dbReference>
<dbReference type="Pfam" id="PF13855">
    <property type="entry name" value="LRR_8"/>
    <property type="match status" value="1"/>
</dbReference>
<keyword evidence="14 17" id="KW-0472">Membrane</keyword>
<evidence type="ECO:0000256" key="6">
    <source>
        <dbReference type="ARBA" id="ARBA00022679"/>
    </source>
</evidence>
<dbReference type="GO" id="GO:0016020">
    <property type="term" value="C:membrane"/>
    <property type="evidence" value="ECO:0007669"/>
    <property type="project" value="UniProtKB-SubCell"/>
</dbReference>
<dbReference type="Proteomes" id="UP001605036">
    <property type="component" value="Unassembled WGS sequence"/>
</dbReference>
<dbReference type="InterPro" id="IPR032675">
    <property type="entry name" value="LRR_dom_sf"/>
</dbReference>
<evidence type="ECO:0000256" key="9">
    <source>
        <dbReference type="ARBA" id="ARBA00022737"/>
    </source>
</evidence>
<reference evidence="20 21" key="1">
    <citation type="submission" date="2024-09" db="EMBL/GenBank/DDBJ databases">
        <title>Chromosome-scale assembly of Riccia fluitans.</title>
        <authorList>
            <person name="Paukszto L."/>
            <person name="Sawicki J."/>
            <person name="Karawczyk K."/>
            <person name="Piernik-Szablinska J."/>
            <person name="Szczecinska M."/>
            <person name="Mazdziarz M."/>
        </authorList>
    </citation>
    <scope>NUCLEOTIDE SEQUENCE [LARGE SCALE GENOMIC DNA]</scope>
    <source>
        <strain evidence="20">Rf_01</strain>
        <tissue evidence="20">Aerial parts of the thallus</tissue>
    </source>
</reference>
<comment type="similarity">
    <text evidence="2">Belongs to the protein kinase superfamily. Ser/Thr protein kinase family.</text>
</comment>
<accession>A0ABD1ZL92</accession>
<evidence type="ECO:0000256" key="15">
    <source>
        <dbReference type="ARBA" id="ARBA00023180"/>
    </source>
</evidence>
<evidence type="ECO:0000256" key="18">
    <source>
        <dbReference type="SAM" id="SignalP"/>
    </source>
</evidence>
<comment type="subcellular location">
    <subcellularLocation>
        <location evidence="1">Membrane</location>
        <topology evidence="1">Single-pass membrane protein</topology>
    </subcellularLocation>
</comment>
<gene>
    <name evidence="20" type="ORF">R1flu_018982</name>
</gene>
<evidence type="ECO:0000256" key="11">
    <source>
        <dbReference type="ARBA" id="ARBA00022777"/>
    </source>
</evidence>
<keyword evidence="5" id="KW-0433">Leucine-rich repeat</keyword>
<sequence length="1023" mass="110972">MSSFRNVRLVLRAAVALLALMSALLVTMPSGVASSASSDMVANLLLVKKGLGDSLGELKDWVSTDLTPCNWTGVTCSQISASDNDSSIVTGLDLSSRNLTGSIPEEIGALTDLQVLDLNNNLLTGSIPSAFTSLTQLTFINLTSNYLNGSFPPGISALKNLRQLDAYDNFFSGPLPEELGQLSELVYLHLGGNYFEGEIPSSYWNLGKLEFLNLAGNEIVGPLPPAIGNLTSLTWLEMGYNSFNCELPSEIGVLRELTYVDVSWAQIVGEIPRELGQLSNLNSLFLFRNQLTGTIPAELGNLSAIWSLDLSNNSLSGSVPLEFGNLKELRLLSLWGNNLVGSIPASIGDLPHLLTLFLWKNCFSGSLPKQLGLSSSLSNLDVSSNNFSGPIPPDLCMSGALWKLMLFDNAFSGPVPAGLASCPSLLRVRMENNRLTGPIPKGFGSVPALDFLDLSGNLLNGSIPEDIVSAAEITFLDISYNLLTGGFPSSEAIWTFYKLQEFNAAGNSLSGSIPEEFGKLSSLDVLVLSDNGLTGHIPPSLGNCSRLTSLDLSNNKLSGEIPPELGNIMVLSWVDLSRNQLEGKIPTTLTDLTNLEAFNVSFNNLQGPIPNSGNLQVMNTSWFIGNPGLCGRQISRPCTGADEQEQKGKKGGAVAFMIAGVFLVALGVLIVGICCFYRQYHWQIRRVLKGGTSTPPEWPWTLTTFQRLNFTADEVVGCMKESNIIGMGGAGTVYRGEFLGGDIVAVKRLWGSCKPQVGRDQGFSAEVDLLGSIRHRNIVRLLGFCTNHEMNLLIYEYMPNGSLGELLHGWKNGSNRDGKKVNILADWLTRFNVAMGVAQGLAYLHHDCCPPIVHRDVKSNNILLDSNMEARVADFGLAKLFESNQSMSLVAGSYGYIAPEYAYTLKVDEKSDIYSLGVVFLELLTGKQPVESTEFGESVNIVDWVTRKMQSKEGLSEVLDPDVGSGCNSVQEEMIMVLRIALLCTSRLPKDRPSMRDVVTMLSEAQPRRKNPSHESSFRSRLV</sequence>
<evidence type="ECO:0000256" key="13">
    <source>
        <dbReference type="ARBA" id="ARBA00022989"/>
    </source>
</evidence>
<keyword evidence="11" id="KW-0418">Kinase</keyword>
<proteinExistence type="inferred from homology"/>
<evidence type="ECO:0000313" key="21">
    <source>
        <dbReference type="Proteomes" id="UP001605036"/>
    </source>
</evidence>
<dbReference type="PROSITE" id="PS50011">
    <property type="entry name" value="PROTEIN_KINASE_DOM"/>
    <property type="match status" value="1"/>
</dbReference>
<dbReference type="SUPFAM" id="SSF52047">
    <property type="entry name" value="RNI-like"/>
    <property type="match status" value="1"/>
</dbReference>
<dbReference type="SMART" id="SM00220">
    <property type="entry name" value="S_TKc"/>
    <property type="match status" value="1"/>
</dbReference>
<evidence type="ECO:0000256" key="2">
    <source>
        <dbReference type="ARBA" id="ARBA00008684"/>
    </source>
</evidence>
<keyword evidence="9" id="KW-0677">Repeat</keyword>
<name>A0ABD1ZL92_9MARC</name>
<dbReference type="InterPro" id="IPR011009">
    <property type="entry name" value="Kinase-like_dom_sf"/>
</dbReference>
<keyword evidence="13 17" id="KW-1133">Transmembrane helix</keyword>
<dbReference type="SUPFAM" id="SSF56112">
    <property type="entry name" value="Protein kinase-like (PK-like)"/>
    <property type="match status" value="1"/>
</dbReference>
<keyword evidence="15" id="KW-0325">Glycoprotein</keyword>
<evidence type="ECO:0000256" key="1">
    <source>
        <dbReference type="ARBA" id="ARBA00004167"/>
    </source>
</evidence>
<evidence type="ECO:0000256" key="14">
    <source>
        <dbReference type="ARBA" id="ARBA00023136"/>
    </source>
</evidence>
<evidence type="ECO:0000313" key="20">
    <source>
        <dbReference type="EMBL" id="KAL2650854.1"/>
    </source>
</evidence>
<dbReference type="GO" id="GO:0009791">
    <property type="term" value="P:post-embryonic development"/>
    <property type="evidence" value="ECO:0007669"/>
    <property type="project" value="UniProtKB-ARBA"/>
</dbReference>
<dbReference type="Gene3D" id="3.30.200.20">
    <property type="entry name" value="Phosphorylase Kinase, domain 1"/>
    <property type="match status" value="1"/>
</dbReference>
<keyword evidence="12" id="KW-0067">ATP-binding</keyword>
<keyword evidence="4" id="KW-0723">Serine/threonine-protein kinase</keyword>
<keyword evidence="10" id="KW-0547">Nucleotide-binding</keyword>
<evidence type="ECO:0000256" key="10">
    <source>
        <dbReference type="ARBA" id="ARBA00022741"/>
    </source>
</evidence>
<feature type="region of interest" description="Disordered" evidence="16">
    <location>
        <begin position="1002"/>
        <end position="1023"/>
    </location>
</feature>
<dbReference type="Pfam" id="PF00069">
    <property type="entry name" value="Pkinase"/>
    <property type="match status" value="1"/>
</dbReference>
<evidence type="ECO:0000256" key="12">
    <source>
        <dbReference type="ARBA" id="ARBA00022840"/>
    </source>
</evidence>
<feature type="signal peptide" evidence="18">
    <location>
        <begin position="1"/>
        <end position="33"/>
    </location>
</feature>
<dbReference type="InterPro" id="IPR001611">
    <property type="entry name" value="Leu-rich_rpt"/>
</dbReference>
<feature type="domain" description="Protein kinase" evidence="19">
    <location>
        <begin position="719"/>
        <end position="1009"/>
    </location>
</feature>
<dbReference type="AlphaFoldDB" id="A0ABD1ZL92"/>
<dbReference type="InterPro" id="IPR000719">
    <property type="entry name" value="Prot_kinase_dom"/>
</dbReference>
<feature type="transmembrane region" description="Helical" evidence="17">
    <location>
        <begin position="653"/>
        <end position="677"/>
    </location>
</feature>
<evidence type="ECO:0000256" key="7">
    <source>
        <dbReference type="ARBA" id="ARBA00022692"/>
    </source>
</evidence>
<dbReference type="InterPro" id="IPR003591">
    <property type="entry name" value="Leu-rich_rpt_typical-subtyp"/>
</dbReference>